<dbReference type="PANTHER" id="PTHR46300">
    <property type="entry name" value="P450, PUTATIVE (EUROFUNG)-RELATED-RELATED"/>
    <property type="match status" value="1"/>
</dbReference>
<keyword evidence="10" id="KW-1185">Reference proteome</keyword>
<name>A0ABY2HDI8_9HYPO</name>
<keyword evidence="6 8" id="KW-0408">Iron</keyword>
<dbReference type="EMBL" id="PPTA01000002">
    <property type="protein sequence ID" value="TFB06211.1"/>
    <property type="molecule type" value="Genomic_DNA"/>
</dbReference>
<protein>
    <submittedName>
        <fullName evidence="9">O-methylsterigmatocystin oxidoreductase</fullName>
    </submittedName>
</protein>
<evidence type="ECO:0000256" key="2">
    <source>
        <dbReference type="ARBA" id="ARBA00010617"/>
    </source>
</evidence>
<dbReference type="Gene3D" id="1.10.630.10">
    <property type="entry name" value="Cytochrome P450"/>
    <property type="match status" value="1"/>
</dbReference>
<comment type="caution">
    <text evidence="9">The sequence shown here is derived from an EMBL/GenBank/DDBJ whole genome shotgun (WGS) entry which is preliminary data.</text>
</comment>
<sequence length="452" mass="51040">MLPILVAGVVALMSLFIHHQYFRKKNAFPKLPPGPKPLPILGNILDLPPAGTPEFQHWLKFKDLYGPISLINSPKANYDPPQRQAGSGRHSQQDVVEDLQPSKVCFRARAVWLPKLHARQIVPPNVPTASETHASASRHERNRRTVLRRLLKRILDDPNDIVKHFKIEAAAMTLKIVYGYSIDREAADPLVELIDKMMTNFFRSHVDLRPALNHDTVNVPYSFVERQMAKGTHRPSMVSDLIERYSSTEPQNGGLDHDMEDAIKWATGIMYGGGSDTTVAALSAFMIAIILFPDFEDQERLPYTSAFVKKVLQWYGLLPISTAHCGGSITIRKHTTTLSFLSPERFLERRNEPDPDEAFGWGRRVCPGRYISDDNRFVTIARILAVFTITKKLDEQGNPIEPQVGYTAGLVAHPRTFPSTVITVRSGKHEELIRSVDMDHPWEKSDADLLEF</sequence>
<organism evidence="9 10">
    <name type="scientific">Trichoderma ghanense</name>
    <dbReference type="NCBI Taxonomy" id="65468"/>
    <lineage>
        <taxon>Eukaryota</taxon>
        <taxon>Fungi</taxon>
        <taxon>Dikarya</taxon>
        <taxon>Ascomycota</taxon>
        <taxon>Pezizomycotina</taxon>
        <taxon>Sordariomycetes</taxon>
        <taxon>Hypocreomycetidae</taxon>
        <taxon>Hypocreales</taxon>
        <taxon>Hypocreaceae</taxon>
        <taxon>Trichoderma</taxon>
    </lineage>
</organism>
<comment type="cofactor">
    <cofactor evidence="1">
        <name>heme</name>
        <dbReference type="ChEBI" id="CHEBI:30413"/>
    </cofactor>
</comment>
<dbReference type="InterPro" id="IPR050364">
    <property type="entry name" value="Cytochrome_P450_fung"/>
</dbReference>
<accession>A0ABY2HDI8</accession>
<dbReference type="Proteomes" id="UP001642720">
    <property type="component" value="Unassembled WGS sequence"/>
</dbReference>
<keyword evidence="7 8" id="KW-0503">Monooxygenase</keyword>
<dbReference type="SUPFAM" id="SSF48264">
    <property type="entry name" value="Cytochrome P450"/>
    <property type="match status" value="1"/>
</dbReference>
<evidence type="ECO:0000313" key="10">
    <source>
        <dbReference type="Proteomes" id="UP001642720"/>
    </source>
</evidence>
<evidence type="ECO:0000256" key="6">
    <source>
        <dbReference type="ARBA" id="ARBA00023004"/>
    </source>
</evidence>
<evidence type="ECO:0000256" key="3">
    <source>
        <dbReference type="ARBA" id="ARBA00022617"/>
    </source>
</evidence>
<evidence type="ECO:0000256" key="5">
    <source>
        <dbReference type="ARBA" id="ARBA00023002"/>
    </source>
</evidence>
<dbReference type="InterPro" id="IPR017972">
    <property type="entry name" value="Cyt_P450_CS"/>
</dbReference>
<dbReference type="RefSeq" id="XP_073562412.1">
    <property type="nucleotide sequence ID" value="XM_073698931.1"/>
</dbReference>
<keyword evidence="3 8" id="KW-0349">Heme</keyword>
<gene>
    <name evidence="9" type="ORF">CCMA1212_001508</name>
</gene>
<evidence type="ECO:0000313" key="9">
    <source>
        <dbReference type="EMBL" id="TFB06211.1"/>
    </source>
</evidence>
<evidence type="ECO:0000256" key="4">
    <source>
        <dbReference type="ARBA" id="ARBA00022723"/>
    </source>
</evidence>
<reference evidence="9 10" key="1">
    <citation type="submission" date="2018-01" db="EMBL/GenBank/DDBJ databases">
        <title>Genome characterization of the sugarcane-associated fungus Trichoderma ghanense CCMA-1212 and their application in lignocelulose bioconversion.</title>
        <authorList>
            <person name="Steindorff A.S."/>
            <person name="Mendes T.D."/>
            <person name="Vilela E.S.D."/>
            <person name="Rodrigues D.S."/>
            <person name="Formighieri E.F."/>
            <person name="Melo I.S."/>
            <person name="Favaro L.C.L."/>
        </authorList>
    </citation>
    <scope>NUCLEOTIDE SEQUENCE [LARGE SCALE GENOMIC DNA]</scope>
    <source>
        <strain evidence="9 10">CCMA-1212</strain>
    </source>
</reference>
<dbReference type="InterPro" id="IPR001128">
    <property type="entry name" value="Cyt_P450"/>
</dbReference>
<evidence type="ECO:0000256" key="8">
    <source>
        <dbReference type="RuleBase" id="RU000461"/>
    </source>
</evidence>
<keyword evidence="4 8" id="KW-0479">Metal-binding</keyword>
<dbReference type="Pfam" id="PF00067">
    <property type="entry name" value="p450"/>
    <property type="match status" value="1"/>
</dbReference>
<evidence type="ECO:0000256" key="1">
    <source>
        <dbReference type="ARBA" id="ARBA00001971"/>
    </source>
</evidence>
<dbReference type="GeneID" id="300573381"/>
<proteinExistence type="inferred from homology"/>
<dbReference type="PANTHER" id="PTHR46300:SF7">
    <property type="entry name" value="P450, PUTATIVE (EUROFUNG)-RELATED"/>
    <property type="match status" value="1"/>
</dbReference>
<evidence type="ECO:0000256" key="7">
    <source>
        <dbReference type="ARBA" id="ARBA00023033"/>
    </source>
</evidence>
<comment type="similarity">
    <text evidence="2 8">Belongs to the cytochrome P450 family.</text>
</comment>
<dbReference type="PROSITE" id="PS00086">
    <property type="entry name" value="CYTOCHROME_P450"/>
    <property type="match status" value="1"/>
</dbReference>
<keyword evidence="5 8" id="KW-0560">Oxidoreductase</keyword>
<dbReference type="InterPro" id="IPR036396">
    <property type="entry name" value="Cyt_P450_sf"/>
</dbReference>